<keyword evidence="2" id="KW-0813">Transport</keyword>
<keyword evidence="5" id="KW-0762">Sugar transport</keyword>
<gene>
    <name evidence="5" type="ORF">SAMN04489737_0748</name>
</gene>
<evidence type="ECO:0000256" key="1">
    <source>
        <dbReference type="ARBA" id="ARBA00008520"/>
    </source>
</evidence>
<dbReference type="PROSITE" id="PS51257">
    <property type="entry name" value="PROKAR_LIPOPROTEIN"/>
    <property type="match status" value="1"/>
</dbReference>
<evidence type="ECO:0000313" key="6">
    <source>
        <dbReference type="Proteomes" id="UP000214355"/>
    </source>
</evidence>
<dbReference type="GO" id="GO:0055052">
    <property type="term" value="C:ATP-binding cassette (ABC) transporter complex, substrate-binding subunit-containing"/>
    <property type="evidence" value="ECO:0007669"/>
    <property type="project" value="TreeGrafter"/>
</dbReference>
<dbReference type="Proteomes" id="UP000214355">
    <property type="component" value="Chromosome I"/>
</dbReference>
<keyword evidence="6" id="KW-1185">Reference proteome</keyword>
<dbReference type="GO" id="GO:0042956">
    <property type="term" value="P:maltodextrin transmembrane transport"/>
    <property type="evidence" value="ECO:0007669"/>
    <property type="project" value="TreeGrafter"/>
</dbReference>
<dbReference type="EMBL" id="LT629804">
    <property type="protein sequence ID" value="SDU79122.1"/>
    <property type="molecule type" value="Genomic_DNA"/>
</dbReference>
<accession>A0A1H2LE68</accession>
<dbReference type="Pfam" id="PF01547">
    <property type="entry name" value="SBP_bac_1"/>
    <property type="match status" value="1"/>
</dbReference>
<evidence type="ECO:0000313" key="5">
    <source>
        <dbReference type="EMBL" id="SDU79122.1"/>
    </source>
</evidence>
<proteinExistence type="inferred from homology"/>
<reference evidence="6" key="1">
    <citation type="submission" date="2016-10" db="EMBL/GenBank/DDBJ databases">
        <authorList>
            <person name="Varghese N."/>
            <person name="Submissions S."/>
        </authorList>
    </citation>
    <scope>NUCLEOTIDE SEQUENCE [LARGE SCALE GENOMIC DNA]</scope>
    <source>
        <strain evidence="6">DSM 10002</strain>
    </source>
</reference>
<dbReference type="PANTHER" id="PTHR30061">
    <property type="entry name" value="MALTOSE-BINDING PERIPLASMIC PROTEIN"/>
    <property type="match status" value="1"/>
</dbReference>
<dbReference type="SUPFAM" id="SSF53850">
    <property type="entry name" value="Periplasmic binding protein-like II"/>
    <property type="match status" value="1"/>
</dbReference>
<feature type="chain" id="PRO_5039156153" evidence="4">
    <location>
        <begin position="20"/>
        <end position="425"/>
    </location>
</feature>
<keyword evidence="3 4" id="KW-0732">Signal</keyword>
<evidence type="ECO:0000256" key="4">
    <source>
        <dbReference type="SAM" id="SignalP"/>
    </source>
</evidence>
<evidence type="ECO:0000256" key="3">
    <source>
        <dbReference type="ARBA" id="ARBA00022729"/>
    </source>
</evidence>
<sequence length="425" mass="46845">MKKTFSILFSLAITMATLAACSGEGNNDNASPSDFEGRGPITYVQGKDNSGKLVNVMEMWNKDHPDEQVKMIELSTEADQQRQSMIQNAQTKSDAYCVLSVDNVWVSEFAANRWIDQLPADQFPKSEILDPVWKTGEYRGNLYAMPHGSDGGILYYRKDLLEQAGITEAPKTWDDMEKQCEAVRQIPGHENIGCYGGQFAKYEGLTVNVDEAIHSAGGEVINDEGKVVVDSPESKAGLQKLMDGFKNDLIPQEALTYKEEEGRAAFEGDRLVFYRNWPYQYSLSAKTIDGKFGVAPMPGFKEGSVGASSLGGHNAAISSFCKNKATALDFVKFYTSKDISDYMLKEMSLAPIYTELYDDAKNIEEYPYLPVLKASIEAASPRPQVANYGDVTAAIQDAVFPALKGEKTADEAIAQLSEKLSQLIK</sequence>
<dbReference type="AlphaFoldDB" id="A0A1H2LE68"/>
<dbReference type="STRING" id="131112.SAMN04489737_0748"/>
<dbReference type="Gene3D" id="3.40.190.10">
    <property type="entry name" value="Periplasmic binding protein-like II"/>
    <property type="match status" value="2"/>
</dbReference>
<dbReference type="PANTHER" id="PTHR30061:SF50">
    <property type="entry name" value="MALTOSE_MALTODEXTRIN-BINDING PERIPLASMIC PROTEIN"/>
    <property type="match status" value="1"/>
</dbReference>
<organism evidence="5 6">
    <name type="scientific">Arcanobacterium phocae</name>
    <dbReference type="NCBI Taxonomy" id="131112"/>
    <lineage>
        <taxon>Bacteria</taxon>
        <taxon>Bacillati</taxon>
        <taxon>Actinomycetota</taxon>
        <taxon>Actinomycetes</taxon>
        <taxon>Actinomycetales</taxon>
        <taxon>Actinomycetaceae</taxon>
        <taxon>Arcanobacterium</taxon>
    </lineage>
</organism>
<evidence type="ECO:0000256" key="2">
    <source>
        <dbReference type="ARBA" id="ARBA00022448"/>
    </source>
</evidence>
<dbReference type="GO" id="GO:1901982">
    <property type="term" value="F:maltose binding"/>
    <property type="evidence" value="ECO:0007669"/>
    <property type="project" value="TreeGrafter"/>
</dbReference>
<dbReference type="RefSeq" id="WP_091280058.1">
    <property type="nucleotide sequence ID" value="NZ_LT629804.1"/>
</dbReference>
<dbReference type="OrthoDB" id="9770625at2"/>
<dbReference type="InterPro" id="IPR006059">
    <property type="entry name" value="SBP"/>
</dbReference>
<dbReference type="GO" id="GO:0015768">
    <property type="term" value="P:maltose transport"/>
    <property type="evidence" value="ECO:0007669"/>
    <property type="project" value="TreeGrafter"/>
</dbReference>
<comment type="similarity">
    <text evidence="1">Belongs to the bacterial solute-binding protein 1 family.</text>
</comment>
<name>A0A1H2LE68_9ACTO</name>
<protein>
    <submittedName>
        <fullName evidence="5">Multiple sugar transport system substrate-binding protein</fullName>
    </submittedName>
</protein>
<dbReference type="GeneID" id="65344489"/>
<dbReference type="CDD" id="cd14750">
    <property type="entry name" value="PBP2_TMBP"/>
    <property type="match status" value="1"/>
</dbReference>
<feature type="signal peptide" evidence="4">
    <location>
        <begin position="1"/>
        <end position="19"/>
    </location>
</feature>